<dbReference type="Proteomes" id="UP000255515">
    <property type="component" value="Unassembled WGS sequence"/>
</dbReference>
<accession>A0A376C1G2</accession>
<dbReference type="InterPro" id="IPR015421">
    <property type="entry name" value="PyrdxlP-dep_Trfase_major"/>
</dbReference>
<dbReference type="EC" id="2.6.1.1" evidence="7"/>
<feature type="domain" description="Aminotransferase class I/classII large" evidence="6">
    <location>
        <begin position="32"/>
        <end position="405"/>
    </location>
</feature>
<gene>
    <name evidence="7" type="ORF">NCTC11661_01248</name>
</gene>
<dbReference type="GO" id="GO:0004069">
    <property type="term" value="F:L-aspartate:2-oxoglutarate aminotransferase activity"/>
    <property type="evidence" value="ECO:0007669"/>
    <property type="project" value="UniProtKB-EC"/>
</dbReference>
<evidence type="ECO:0000256" key="2">
    <source>
        <dbReference type="ARBA" id="ARBA00007441"/>
    </source>
</evidence>
<dbReference type="InterPro" id="IPR015422">
    <property type="entry name" value="PyrdxlP-dep_Trfase_small"/>
</dbReference>
<evidence type="ECO:0000313" key="8">
    <source>
        <dbReference type="Proteomes" id="UP000255515"/>
    </source>
</evidence>
<evidence type="ECO:0000256" key="5">
    <source>
        <dbReference type="ARBA" id="ARBA00022898"/>
    </source>
</evidence>
<proteinExistence type="inferred from homology"/>
<dbReference type="InterPro" id="IPR050596">
    <property type="entry name" value="AspAT/PAT-like"/>
</dbReference>
<dbReference type="InterPro" id="IPR015424">
    <property type="entry name" value="PyrdxlP-dep_Trfase"/>
</dbReference>
<evidence type="ECO:0000256" key="3">
    <source>
        <dbReference type="ARBA" id="ARBA00022576"/>
    </source>
</evidence>
<evidence type="ECO:0000313" key="7">
    <source>
        <dbReference type="EMBL" id="SSZ55849.1"/>
    </source>
</evidence>
<dbReference type="RefSeq" id="WP_002688813.1">
    <property type="nucleotide sequence ID" value="NZ_UFTJ01000002.1"/>
</dbReference>
<dbReference type="GO" id="GO:0006520">
    <property type="term" value="P:amino acid metabolic process"/>
    <property type="evidence" value="ECO:0007669"/>
    <property type="project" value="InterPro"/>
</dbReference>
<dbReference type="Gene3D" id="3.40.640.10">
    <property type="entry name" value="Type I PLP-dependent aspartate aminotransferase-like (Major domain)"/>
    <property type="match status" value="1"/>
</dbReference>
<dbReference type="InterPro" id="IPR004839">
    <property type="entry name" value="Aminotransferase_I/II_large"/>
</dbReference>
<organism evidence="7 8">
    <name type="scientific">Bergeyella zoohelcum</name>
    <dbReference type="NCBI Taxonomy" id="1015"/>
    <lineage>
        <taxon>Bacteria</taxon>
        <taxon>Pseudomonadati</taxon>
        <taxon>Bacteroidota</taxon>
        <taxon>Flavobacteriia</taxon>
        <taxon>Flavobacteriales</taxon>
        <taxon>Weeksellaceae</taxon>
        <taxon>Bergeyella</taxon>
    </lineage>
</organism>
<evidence type="ECO:0000256" key="1">
    <source>
        <dbReference type="ARBA" id="ARBA00001933"/>
    </source>
</evidence>
<dbReference type="PANTHER" id="PTHR46383">
    <property type="entry name" value="ASPARTATE AMINOTRANSFERASE"/>
    <property type="match status" value="1"/>
</dbReference>
<dbReference type="CDD" id="cd00609">
    <property type="entry name" value="AAT_like"/>
    <property type="match status" value="1"/>
</dbReference>
<keyword evidence="5" id="KW-0663">Pyridoxal phosphate</keyword>
<dbReference type="EMBL" id="UFTJ01000002">
    <property type="protein sequence ID" value="SSZ55849.1"/>
    <property type="molecule type" value="Genomic_DNA"/>
</dbReference>
<sequence length="419" mass="46143">MKLSHLAENLIGSEIIKIGNEVNDMKAKGANIANLTIGDLNASIYPIPAELKSEITKAYQENLTNYPPANGLLSLREAVSKDLKNRWGLDYDAKDILVAGGSRPLIYAVYRAIVDEGDKVVYPIPSWNNNHYTFLTSGTPVEVETTVGNNFLPTAEDLKGKLDGAVLLALCSPLNPTGTMFTEDQLRAICQLVIEENNKRSADEKPLYIMYDQIYAMLTFGGKHVDPVSLFPELKPYTIYIDGISKCFAATGVRVGWSFGPSHVIDKMKSLLGHIGAWAPKPEQEATGKFLNQPASVDAFVQEFKGSLQESLYTLHQGIQSMKENGYQVDSLVPMGAMYLTVKLDYLGKKTADGQMIKDTSDLVFYLIKEAQLALVPFSAFGNEKEVPWFRASVGGVSKTEIEDAFLRLQKALDQLVDA</sequence>
<reference evidence="7 8" key="1">
    <citation type="submission" date="2018-06" db="EMBL/GenBank/DDBJ databases">
        <authorList>
            <consortium name="Pathogen Informatics"/>
            <person name="Doyle S."/>
        </authorList>
    </citation>
    <scope>NUCLEOTIDE SEQUENCE [LARGE SCALE GENOMIC DNA]</scope>
    <source>
        <strain evidence="7 8">NCTC11661</strain>
    </source>
</reference>
<keyword evidence="3 7" id="KW-0032">Aminotransferase</keyword>
<dbReference type="PANTHER" id="PTHR46383:SF1">
    <property type="entry name" value="ASPARTATE AMINOTRANSFERASE"/>
    <property type="match status" value="1"/>
</dbReference>
<dbReference type="Gene3D" id="3.90.1150.10">
    <property type="entry name" value="Aspartate Aminotransferase, domain 1"/>
    <property type="match status" value="1"/>
</dbReference>
<comment type="cofactor">
    <cofactor evidence="1">
        <name>pyridoxal 5'-phosphate</name>
        <dbReference type="ChEBI" id="CHEBI:597326"/>
    </cofactor>
</comment>
<comment type="similarity">
    <text evidence="2">Belongs to the class-I pyridoxal-phosphate-dependent aminotransferase family.</text>
</comment>
<evidence type="ECO:0000259" key="6">
    <source>
        <dbReference type="Pfam" id="PF00155"/>
    </source>
</evidence>
<keyword evidence="4 7" id="KW-0808">Transferase</keyword>
<evidence type="ECO:0000256" key="4">
    <source>
        <dbReference type="ARBA" id="ARBA00022679"/>
    </source>
</evidence>
<dbReference type="GO" id="GO:0030170">
    <property type="term" value="F:pyridoxal phosphate binding"/>
    <property type="evidence" value="ECO:0007669"/>
    <property type="project" value="InterPro"/>
</dbReference>
<name>A0A376C1G2_9FLAO</name>
<dbReference type="SUPFAM" id="SSF53383">
    <property type="entry name" value="PLP-dependent transferases"/>
    <property type="match status" value="1"/>
</dbReference>
<protein>
    <submittedName>
        <fullName evidence="7">Aspartate aminotransferase</fullName>
        <ecNumber evidence="7">2.6.1.1</ecNumber>
    </submittedName>
</protein>
<dbReference type="Pfam" id="PF00155">
    <property type="entry name" value="Aminotran_1_2"/>
    <property type="match status" value="1"/>
</dbReference>
<dbReference type="AlphaFoldDB" id="A0A376C1G2"/>